<dbReference type="PANTHER" id="PTHR11078:SF3">
    <property type="entry name" value="ANTITERMINATION NUSB DOMAIN-CONTAINING PROTEIN"/>
    <property type="match status" value="1"/>
</dbReference>
<dbReference type="SUPFAM" id="SSF48013">
    <property type="entry name" value="NusB-like"/>
    <property type="match status" value="1"/>
</dbReference>
<keyword evidence="3 6" id="KW-0694">RNA-binding</keyword>
<sequence length="138" mass="15144">MGARRLGREIALQLLYSRDYTVGDASALLEMVFDEAEPGAAAGRAFSDELVRGVLEHREAIDATISEKSKNWAISRMAKVDLSILRLAVYELLYRDDIPKNVTINEAIEVAKKFGTEDSPSFVNGILDEVASSLPDKG</sequence>
<dbReference type="CDD" id="cd00619">
    <property type="entry name" value="Terminator_NusB"/>
    <property type="match status" value="1"/>
</dbReference>
<comment type="similarity">
    <text evidence="1 6">Belongs to the NusB family.</text>
</comment>
<dbReference type="InterPro" id="IPR035926">
    <property type="entry name" value="NusB-like_sf"/>
</dbReference>
<keyword evidence="2 6" id="KW-0889">Transcription antitermination</keyword>
<organism evidence="8">
    <name type="scientific">Geobacter metallireducens</name>
    <dbReference type="NCBI Taxonomy" id="28232"/>
    <lineage>
        <taxon>Bacteria</taxon>
        <taxon>Pseudomonadati</taxon>
        <taxon>Thermodesulfobacteriota</taxon>
        <taxon>Desulfuromonadia</taxon>
        <taxon>Geobacterales</taxon>
        <taxon>Geobacteraceae</taxon>
        <taxon>Geobacter</taxon>
    </lineage>
</organism>
<proteinExistence type="inferred from homology"/>
<dbReference type="HAMAP" id="MF_00073">
    <property type="entry name" value="NusB"/>
    <property type="match status" value="1"/>
</dbReference>
<dbReference type="GO" id="GO:0003723">
    <property type="term" value="F:RNA binding"/>
    <property type="evidence" value="ECO:0007669"/>
    <property type="project" value="UniProtKB-UniRule"/>
</dbReference>
<evidence type="ECO:0000256" key="1">
    <source>
        <dbReference type="ARBA" id="ARBA00005952"/>
    </source>
</evidence>
<dbReference type="Pfam" id="PF01029">
    <property type="entry name" value="NusB"/>
    <property type="match status" value="1"/>
</dbReference>
<accession>A0A831XFL3</accession>
<dbReference type="PANTHER" id="PTHR11078">
    <property type="entry name" value="N UTILIZATION SUBSTANCE PROTEIN B-RELATED"/>
    <property type="match status" value="1"/>
</dbReference>
<dbReference type="GO" id="GO:0006353">
    <property type="term" value="P:DNA-templated transcription termination"/>
    <property type="evidence" value="ECO:0007669"/>
    <property type="project" value="UniProtKB-UniRule"/>
</dbReference>
<protein>
    <recommendedName>
        <fullName evidence="6">Transcription antitermination protein NusB</fullName>
    </recommendedName>
    <alternativeName>
        <fullName evidence="6">Antitermination factor NusB</fullName>
    </alternativeName>
</protein>
<gene>
    <name evidence="6 8" type="primary">nusB</name>
    <name evidence="8" type="ORF">ENQ87_08490</name>
</gene>
<comment type="function">
    <text evidence="6">Involved in transcription antitermination. Required for transcription of ribosomal RNA (rRNA) genes. Binds specifically to the boxA antiterminator sequence of the ribosomal RNA (rrn) operons.</text>
</comment>
<dbReference type="EMBL" id="DSOV01000038">
    <property type="protein sequence ID" value="HEN42400.1"/>
    <property type="molecule type" value="Genomic_DNA"/>
</dbReference>
<dbReference type="NCBIfam" id="TIGR01951">
    <property type="entry name" value="nusB"/>
    <property type="match status" value="1"/>
</dbReference>
<evidence type="ECO:0000313" key="8">
    <source>
        <dbReference type="EMBL" id="HEN42400.1"/>
    </source>
</evidence>
<feature type="domain" description="NusB/RsmB/TIM44" evidence="7">
    <location>
        <begin position="8"/>
        <end position="131"/>
    </location>
</feature>
<keyword evidence="5 6" id="KW-0804">Transcription</keyword>
<dbReference type="InterPro" id="IPR011605">
    <property type="entry name" value="NusB_fam"/>
</dbReference>
<dbReference type="GO" id="GO:0031564">
    <property type="term" value="P:transcription antitermination"/>
    <property type="evidence" value="ECO:0007669"/>
    <property type="project" value="UniProtKB-KW"/>
</dbReference>
<dbReference type="GO" id="GO:0005829">
    <property type="term" value="C:cytosol"/>
    <property type="evidence" value="ECO:0007669"/>
    <property type="project" value="TreeGrafter"/>
</dbReference>
<dbReference type="Gene3D" id="1.10.940.10">
    <property type="entry name" value="NusB-like"/>
    <property type="match status" value="1"/>
</dbReference>
<evidence type="ECO:0000256" key="2">
    <source>
        <dbReference type="ARBA" id="ARBA00022814"/>
    </source>
</evidence>
<dbReference type="AlphaFoldDB" id="A0A831XFL3"/>
<dbReference type="InterPro" id="IPR006027">
    <property type="entry name" value="NusB_RsmB_TIM44"/>
</dbReference>
<evidence type="ECO:0000256" key="5">
    <source>
        <dbReference type="ARBA" id="ARBA00023163"/>
    </source>
</evidence>
<evidence type="ECO:0000256" key="6">
    <source>
        <dbReference type="HAMAP-Rule" id="MF_00073"/>
    </source>
</evidence>
<name>A0A831XFL3_GEOME</name>
<evidence type="ECO:0000256" key="3">
    <source>
        <dbReference type="ARBA" id="ARBA00022884"/>
    </source>
</evidence>
<reference evidence="8" key="1">
    <citation type="journal article" date="2020" name="mSystems">
        <title>Genome- and Community-Level Interaction Insights into Carbon Utilization and Element Cycling Functions of Hydrothermarchaeota in Hydrothermal Sediment.</title>
        <authorList>
            <person name="Zhou Z."/>
            <person name="Liu Y."/>
            <person name="Xu W."/>
            <person name="Pan J."/>
            <person name="Luo Z.H."/>
            <person name="Li M."/>
        </authorList>
    </citation>
    <scope>NUCLEOTIDE SEQUENCE [LARGE SCALE GENOMIC DNA]</scope>
    <source>
        <strain evidence="8">SpSt-349</strain>
    </source>
</reference>
<evidence type="ECO:0000256" key="4">
    <source>
        <dbReference type="ARBA" id="ARBA00023015"/>
    </source>
</evidence>
<comment type="caution">
    <text evidence="8">The sequence shown here is derived from an EMBL/GenBank/DDBJ whole genome shotgun (WGS) entry which is preliminary data.</text>
</comment>
<evidence type="ECO:0000259" key="7">
    <source>
        <dbReference type="Pfam" id="PF01029"/>
    </source>
</evidence>
<keyword evidence="4 6" id="KW-0805">Transcription regulation</keyword>